<comment type="caution">
    <text evidence="6">The sequence shown here is derived from an EMBL/GenBank/DDBJ whole genome shotgun (WGS) entry which is preliminary data.</text>
</comment>
<name>A0A511MDU3_9NOCA</name>
<sequence>MPPQTMSRRERFRQATLEEIRTTARKLLIEEGSAAVTVNAVAREMGMSGPALYRYYPSHEALVEAVTADFYQELVATIEGARDDTVDESLSRRLLAMSRAMRGWAIAHRAEFGWMFASPAPPSGSAPDSPRQRAEHALEQSFLEQFVELWEERRFPVPDIDELAPSLREQLFDYAPKVGRRLPAEAIYVFLSIWIRLYGLLCMEVLNQLVFAFADVEPVFEDCLREVFGQLGLEYEPQ</sequence>
<accession>A0A511MDU3</accession>
<reference evidence="6 7" key="1">
    <citation type="submission" date="2019-07" db="EMBL/GenBank/DDBJ databases">
        <title>Whole genome shotgun sequence of Nocardia ninae NBRC 108245.</title>
        <authorList>
            <person name="Hosoyama A."/>
            <person name="Uohara A."/>
            <person name="Ohji S."/>
            <person name="Ichikawa N."/>
        </authorList>
    </citation>
    <scope>NUCLEOTIDE SEQUENCE [LARGE SCALE GENOMIC DNA]</scope>
    <source>
        <strain evidence="6 7">NBRC 108245</strain>
    </source>
</reference>
<dbReference type="Pfam" id="PF13305">
    <property type="entry name" value="TetR_C_33"/>
    <property type="match status" value="1"/>
</dbReference>
<proteinExistence type="predicted"/>
<keyword evidence="1" id="KW-0805">Transcription regulation</keyword>
<evidence type="ECO:0000256" key="3">
    <source>
        <dbReference type="ARBA" id="ARBA00023163"/>
    </source>
</evidence>
<dbReference type="Proteomes" id="UP000321424">
    <property type="component" value="Unassembled WGS sequence"/>
</dbReference>
<feature type="domain" description="HTH tetR-type" evidence="5">
    <location>
        <begin position="14"/>
        <end position="74"/>
    </location>
</feature>
<dbReference type="PROSITE" id="PS50977">
    <property type="entry name" value="HTH_TETR_2"/>
    <property type="match status" value="1"/>
</dbReference>
<keyword evidence="2 4" id="KW-0238">DNA-binding</keyword>
<dbReference type="SUPFAM" id="SSF46689">
    <property type="entry name" value="Homeodomain-like"/>
    <property type="match status" value="1"/>
</dbReference>
<evidence type="ECO:0000256" key="4">
    <source>
        <dbReference type="PROSITE-ProRule" id="PRU00335"/>
    </source>
</evidence>
<dbReference type="PANTHER" id="PTHR30055">
    <property type="entry name" value="HTH-TYPE TRANSCRIPTIONAL REGULATOR RUTR"/>
    <property type="match status" value="1"/>
</dbReference>
<dbReference type="GO" id="GO:0000976">
    <property type="term" value="F:transcription cis-regulatory region binding"/>
    <property type="evidence" value="ECO:0007669"/>
    <property type="project" value="TreeGrafter"/>
</dbReference>
<dbReference type="PRINTS" id="PR00455">
    <property type="entry name" value="HTHTETR"/>
</dbReference>
<evidence type="ECO:0000313" key="6">
    <source>
        <dbReference type="EMBL" id="GEM38802.1"/>
    </source>
</evidence>
<organism evidence="6 7">
    <name type="scientific">Nocardia ninae NBRC 108245</name>
    <dbReference type="NCBI Taxonomy" id="1210091"/>
    <lineage>
        <taxon>Bacteria</taxon>
        <taxon>Bacillati</taxon>
        <taxon>Actinomycetota</taxon>
        <taxon>Actinomycetes</taxon>
        <taxon>Mycobacteriales</taxon>
        <taxon>Nocardiaceae</taxon>
        <taxon>Nocardia</taxon>
    </lineage>
</organism>
<dbReference type="GO" id="GO:0003700">
    <property type="term" value="F:DNA-binding transcription factor activity"/>
    <property type="evidence" value="ECO:0007669"/>
    <property type="project" value="TreeGrafter"/>
</dbReference>
<keyword evidence="3" id="KW-0804">Transcription</keyword>
<dbReference type="RefSeq" id="WP_147131539.1">
    <property type="nucleotide sequence ID" value="NZ_BJXA01000019.1"/>
</dbReference>
<dbReference type="InterPro" id="IPR025996">
    <property type="entry name" value="MT1864/Rv1816-like_C"/>
</dbReference>
<dbReference type="OrthoDB" id="3210322at2"/>
<evidence type="ECO:0000256" key="2">
    <source>
        <dbReference type="ARBA" id="ARBA00023125"/>
    </source>
</evidence>
<gene>
    <name evidence="6" type="ORF">NN4_33210</name>
</gene>
<dbReference type="PANTHER" id="PTHR30055:SF243">
    <property type="entry name" value="HTH-TYPE TRANSCRIPTIONAL REGULATOR RV1816"/>
    <property type="match status" value="1"/>
</dbReference>
<protein>
    <submittedName>
        <fullName evidence="6">TetR family transcriptional regulator</fullName>
    </submittedName>
</protein>
<dbReference type="InterPro" id="IPR001647">
    <property type="entry name" value="HTH_TetR"/>
</dbReference>
<dbReference type="InterPro" id="IPR036271">
    <property type="entry name" value="Tet_transcr_reg_TetR-rel_C_sf"/>
</dbReference>
<dbReference type="InterPro" id="IPR009057">
    <property type="entry name" value="Homeodomain-like_sf"/>
</dbReference>
<keyword evidence="7" id="KW-1185">Reference proteome</keyword>
<dbReference type="EMBL" id="BJXA01000019">
    <property type="protein sequence ID" value="GEM38802.1"/>
    <property type="molecule type" value="Genomic_DNA"/>
</dbReference>
<evidence type="ECO:0000259" key="5">
    <source>
        <dbReference type="PROSITE" id="PS50977"/>
    </source>
</evidence>
<evidence type="ECO:0000256" key="1">
    <source>
        <dbReference type="ARBA" id="ARBA00023015"/>
    </source>
</evidence>
<dbReference type="Gene3D" id="1.10.357.10">
    <property type="entry name" value="Tetracycline Repressor, domain 2"/>
    <property type="match status" value="1"/>
</dbReference>
<dbReference type="InterPro" id="IPR050109">
    <property type="entry name" value="HTH-type_TetR-like_transc_reg"/>
</dbReference>
<evidence type="ECO:0000313" key="7">
    <source>
        <dbReference type="Proteomes" id="UP000321424"/>
    </source>
</evidence>
<dbReference type="SUPFAM" id="SSF48498">
    <property type="entry name" value="Tetracyclin repressor-like, C-terminal domain"/>
    <property type="match status" value="1"/>
</dbReference>
<dbReference type="Pfam" id="PF00440">
    <property type="entry name" value="TetR_N"/>
    <property type="match status" value="1"/>
</dbReference>
<feature type="DNA-binding region" description="H-T-H motif" evidence="4">
    <location>
        <begin position="37"/>
        <end position="56"/>
    </location>
</feature>
<dbReference type="AlphaFoldDB" id="A0A511MDU3"/>